<evidence type="ECO:0000313" key="2">
    <source>
        <dbReference type="EMBL" id="NFV80778.1"/>
    </source>
</evidence>
<protein>
    <submittedName>
        <fullName evidence="2">DUF58 domain-containing protein</fullName>
    </submittedName>
</protein>
<organism evidence="2 3">
    <name type="scientific">Magnetospirillum aberrantis SpK</name>
    <dbReference type="NCBI Taxonomy" id="908842"/>
    <lineage>
        <taxon>Bacteria</taxon>
        <taxon>Pseudomonadati</taxon>
        <taxon>Pseudomonadota</taxon>
        <taxon>Alphaproteobacteria</taxon>
        <taxon>Rhodospirillales</taxon>
        <taxon>Rhodospirillaceae</taxon>
        <taxon>Magnetospirillum</taxon>
    </lineage>
</organism>
<evidence type="ECO:0000313" key="3">
    <source>
        <dbReference type="Proteomes" id="UP000480684"/>
    </source>
</evidence>
<sequence>MSLSPAQGKAQELAARLPPLLLAAERVAATVAGGSHGRRRAGSGETFWQFRTAQPGDSLGAIDWRQSARAQGLFVRETEWAAAQVVGMWRDASASMAWRSSPALPQKNERAELLLLALAATLLKAGEKVALVSGGLPPVTGGTALERLALALDQDGAALPPPGRLPRHTQRVLVSDFLMPLAEIEAALRPLAAEGGGGHLVQVLDPAEETLPYRGRIRFLGLEGEGEMLARRAEDLRVPYAKALAAHRDGLAALARSLGWDFAIHHTDQPPQMALLALHQRLSQPRFERRRC</sequence>
<accession>A0A7C9QU89</accession>
<name>A0A7C9QU89_9PROT</name>
<dbReference type="EMBL" id="JAAIYP010000038">
    <property type="protein sequence ID" value="NFV80778.1"/>
    <property type="molecule type" value="Genomic_DNA"/>
</dbReference>
<keyword evidence="3" id="KW-1185">Reference proteome</keyword>
<dbReference type="Pfam" id="PF01882">
    <property type="entry name" value="DUF58"/>
    <property type="match status" value="1"/>
</dbReference>
<feature type="domain" description="DUF58" evidence="1">
    <location>
        <begin position="50"/>
        <end position="248"/>
    </location>
</feature>
<dbReference type="PANTHER" id="PTHR33608">
    <property type="entry name" value="BLL2464 PROTEIN"/>
    <property type="match status" value="1"/>
</dbReference>
<dbReference type="AlphaFoldDB" id="A0A7C9QU89"/>
<proteinExistence type="predicted"/>
<dbReference type="RefSeq" id="WP_163679638.1">
    <property type="nucleotide sequence ID" value="NZ_JAAIYP010000038.1"/>
</dbReference>
<dbReference type="InterPro" id="IPR002881">
    <property type="entry name" value="DUF58"/>
</dbReference>
<evidence type="ECO:0000259" key="1">
    <source>
        <dbReference type="Pfam" id="PF01882"/>
    </source>
</evidence>
<comment type="caution">
    <text evidence="2">The sequence shown here is derived from an EMBL/GenBank/DDBJ whole genome shotgun (WGS) entry which is preliminary data.</text>
</comment>
<dbReference type="PANTHER" id="PTHR33608:SF6">
    <property type="entry name" value="BLL2464 PROTEIN"/>
    <property type="match status" value="1"/>
</dbReference>
<reference evidence="2 3" key="1">
    <citation type="submission" date="2020-02" db="EMBL/GenBank/DDBJ databases">
        <authorList>
            <person name="Dziuba M."/>
            <person name="Kuznetsov B."/>
            <person name="Mardanov A."/>
            <person name="Ravin N."/>
            <person name="Grouzdev D."/>
        </authorList>
    </citation>
    <scope>NUCLEOTIDE SEQUENCE [LARGE SCALE GENOMIC DNA]</scope>
    <source>
        <strain evidence="2 3">SpK</strain>
    </source>
</reference>
<dbReference type="Proteomes" id="UP000480684">
    <property type="component" value="Unassembled WGS sequence"/>
</dbReference>
<gene>
    <name evidence="2" type="ORF">G4223_11725</name>
</gene>